<comment type="caution">
    <text evidence="9">The sequence shown here is derived from an EMBL/GenBank/DDBJ whole genome shotgun (WGS) entry which is preliminary data.</text>
</comment>
<gene>
    <name evidence="9" type="ORF">IQ05_00482</name>
</gene>
<protein>
    <recommendedName>
        <fullName evidence="3 7">3-deoxy-D-manno-octulosonic acid transferase</fullName>
        <shortName evidence="7">Kdo transferase</shortName>
        <ecNumber evidence="2 7">2.4.99.12</ecNumber>
    </recommendedName>
    <alternativeName>
        <fullName evidence="5 7">Lipid IV(A) 3-deoxy-D-manno-octulosonic acid transferase</fullName>
    </alternativeName>
</protein>
<dbReference type="EMBL" id="VLKO01000002">
    <property type="protein sequence ID" value="TWI02243.1"/>
    <property type="molecule type" value="Genomic_DNA"/>
</dbReference>
<keyword evidence="10" id="KW-1185">Reference proteome</keyword>
<accession>A0ABY3FNC5</accession>
<comment type="pathway">
    <text evidence="1 7">Bacterial outer membrane biogenesis; LPS core biosynthesis.</text>
</comment>
<evidence type="ECO:0000256" key="5">
    <source>
        <dbReference type="ARBA" id="ARBA00031445"/>
    </source>
</evidence>
<comment type="subcellular location">
    <subcellularLocation>
        <location evidence="7">Cell membrane</location>
    </subcellularLocation>
</comment>
<evidence type="ECO:0000313" key="10">
    <source>
        <dbReference type="Proteomes" id="UP000317519"/>
    </source>
</evidence>
<proteinExistence type="inferred from homology"/>
<keyword evidence="4 7" id="KW-0808">Transferase</keyword>
<evidence type="ECO:0000256" key="2">
    <source>
        <dbReference type="ARBA" id="ARBA00012621"/>
    </source>
</evidence>
<comment type="similarity">
    <text evidence="7">Belongs to the glycosyltransferase group 1 family.</text>
</comment>
<keyword evidence="7" id="KW-0472">Membrane</keyword>
<name>A0ABY3FNC5_9FLAO</name>
<dbReference type="PANTHER" id="PTHR42755:SF1">
    <property type="entry name" value="3-DEOXY-D-MANNO-OCTULOSONIC ACID TRANSFERASE, MITOCHONDRIAL-RELATED"/>
    <property type="match status" value="1"/>
</dbReference>
<dbReference type="GO" id="GO:0016740">
    <property type="term" value="F:transferase activity"/>
    <property type="evidence" value="ECO:0007669"/>
    <property type="project" value="UniProtKB-KW"/>
</dbReference>
<evidence type="ECO:0000256" key="4">
    <source>
        <dbReference type="ARBA" id="ARBA00022679"/>
    </source>
</evidence>
<dbReference type="Gene3D" id="3.40.50.2000">
    <property type="entry name" value="Glycogen Phosphorylase B"/>
    <property type="match status" value="1"/>
</dbReference>
<organism evidence="9 10">
    <name type="scientific">Flavobacterium tiangeerense</name>
    <dbReference type="NCBI Taxonomy" id="459471"/>
    <lineage>
        <taxon>Bacteria</taxon>
        <taxon>Pseudomonadati</taxon>
        <taxon>Bacteroidota</taxon>
        <taxon>Flavobacteriia</taxon>
        <taxon>Flavobacteriales</taxon>
        <taxon>Flavobacteriaceae</taxon>
        <taxon>Flavobacterium</taxon>
    </lineage>
</organism>
<dbReference type="InterPro" id="IPR039901">
    <property type="entry name" value="Kdotransferase"/>
</dbReference>
<evidence type="ECO:0000256" key="1">
    <source>
        <dbReference type="ARBA" id="ARBA00004713"/>
    </source>
</evidence>
<dbReference type="Proteomes" id="UP000317519">
    <property type="component" value="Unassembled WGS sequence"/>
</dbReference>
<reference evidence="9 10" key="1">
    <citation type="journal article" date="2015" name="Stand. Genomic Sci.">
        <title>Genomic Encyclopedia of Bacterial and Archaeal Type Strains, Phase III: the genomes of soil and plant-associated and newly described type strains.</title>
        <authorList>
            <person name="Whitman W.B."/>
            <person name="Woyke T."/>
            <person name="Klenk H.P."/>
            <person name="Zhou Y."/>
            <person name="Lilburn T.G."/>
            <person name="Beck B.J."/>
            <person name="De Vos P."/>
            <person name="Vandamme P."/>
            <person name="Eisen J.A."/>
            <person name="Garrity G."/>
            <person name="Hugenholtz P."/>
            <person name="Kyrpides N.C."/>
        </authorList>
    </citation>
    <scope>NUCLEOTIDE SEQUENCE [LARGE SCALE GENOMIC DNA]</scope>
    <source>
        <strain evidence="9 10">CGMCC 1.6847</strain>
    </source>
</reference>
<evidence type="ECO:0000259" key="8">
    <source>
        <dbReference type="Pfam" id="PF04413"/>
    </source>
</evidence>
<keyword evidence="7" id="KW-1003">Cell membrane</keyword>
<feature type="transmembrane region" description="Helical" evidence="7">
    <location>
        <begin position="71"/>
        <end position="92"/>
    </location>
</feature>
<feature type="domain" description="3-deoxy-D-manno-octulosonic-acid transferase N-terminal" evidence="8">
    <location>
        <begin position="111"/>
        <end position="275"/>
    </location>
</feature>
<evidence type="ECO:0000256" key="6">
    <source>
        <dbReference type="ARBA" id="ARBA00049183"/>
    </source>
</evidence>
<evidence type="ECO:0000313" key="9">
    <source>
        <dbReference type="EMBL" id="TWI02243.1"/>
    </source>
</evidence>
<dbReference type="Pfam" id="PF04413">
    <property type="entry name" value="Glycos_transf_N"/>
    <property type="match status" value="1"/>
</dbReference>
<comment type="catalytic activity">
    <reaction evidence="6 7">
        <text>lipid IVA (E. coli) + CMP-3-deoxy-beta-D-manno-octulosonate = alpha-Kdo-(2-&gt;6)-lipid IVA (E. coli) + CMP + H(+)</text>
        <dbReference type="Rhea" id="RHEA:28066"/>
        <dbReference type="ChEBI" id="CHEBI:15378"/>
        <dbReference type="ChEBI" id="CHEBI:58603"/>
        <dbReference type="ChEBI" id="CHEBI:60364"/>
        <dbReference type="ChEBI" id="CHEBI:60377"/>
        <dbReference type="ChEBI" id="CHEBI:85987"/>
        <dbReference type="EC" id="2.4.99.12"/>
    </reaction>
</comment>
<dbReference type="EC" id="2.4.99.12" evidence="2 7"/>
<keyword evidence="7" id="KW-1133">Transmembrane helix</keyword>
<keyword evidence="7" id="KW-0812">Transmembrane</keyword>
<evidence type="ECO:0000256" key="7">
    <source>
        <dbReference type="RuleBase" id="RU365103"/>
    </source>
</evidence>
<dbReference type="InterPro" id="IPR007507">
    <property type="entry name" value="Glycos_transf_N"/>
</dbReference>
<keyword evidence="7" id="KW-0448">Lipopolysaccharide biosynthesis</keyword>
<comment type="function">
    <text evidence="7">Involved in lipopolysaccharide (LPS) biosynthesis. Catalyzes the transfer of 3-deoxy-D-manno-octulosonate (Kdo) residue(s) from CMP-Kdo to lipid IV(A), the tetraacyldisaccharide-1,4'-bisphosphate precursor of lipid A.</text>
</comment>
<sequence>MFEREACYCILVPFLKRRTKIAIYVLIPIQRFLKNREYNKINCANFKIKKNDALEIHLKKTYFSPKFSTMLFIYNLLVLFASFLLKIVALFSPKMKLFVDGRKGVFTQLEQQIKPTDKTIWFHAASLGEYEQGLPVIEKIKQQFPGHKIVLTFFSPSGYEVRKNNAVADVTVYLPMDTKDNAKQFLDIIHPEMVFFIKYEYWPNYLNDLKKRDIKTYLISGILRKNQAFFKWYGGFYRKALDAFTYFFVQNESSKKLLQQLGKSNVIVSGDTRFDRVTTILEKDNTLDFIAQFKDNTVTIVVGSSWPKDEDFIVNFINSTALNVKFIIAPHNIKDDQIQKLKNSISRKTVLFSEKENKNLADFDVFVIDTIGILTKIYSYADIAYVGGGFGNPGVHNVLEPATFGVPIVIGSNYSHFAEAIALVNMEACTAINNQKELNEAFENLIRNEDIRHEKGHMCSTFVQMNKGATQMIVSRI</sequence>
<dbReference type="InterPro" id="IPR038107">
    <property type="entry name" value="Glycos_transf_N_sf"/>
</dbReference>
<evidence type="ECO:0000256" key="3">
    <source>
        <dbReference type="ARBA" id="ARBA00019077"/>
    </source>
</evidence>
<dbReference type="PANTHER" id="PTHR42755">
    <property type="entry name" value="3-DEOXY-MANNO-OCTULOSONATE CYTIDYLYLTRANSFERASE"/>
    <property type="match status" value="1"/>
</dbReference>
<dbReference type="Gene3D" id="3.40.50.11720">
    <property type="entry name" value="3-Deoxy-D-manno-octulosonic-acid transferase, N-terminal domain"/>
    <property type="match status" value="1"/>
</dbReference>